<proteinExistence type="predicted"/>
<evidence type="ECO:0000256" key="1">
    <source>
        <dbReference type="SAM" id="Phobius"/>
    </source>
</evidence>
<keyword evidence="1" id="KW-0812">Transmembrane</keyword>
<feature type="transmembrane region" description="Helical" evidence="1">
    <location>
        <begin position="25"/>
        <end position="45"/>
    </location>
</feature>
<keyword evidence="1" id="KW-0472">Membrane</keyword>
<name>A0A161ZKK8_DAUCS</name>
<organism evidence="2">
    <name type="scientific">Daucus carota subsp. sativus</name>
    <name type="common">Carrot</name>
    <dbReference type="NCBI Taxonomy" id="79200"/>
    <lineage>
        <taxon>Eukaryota</taxon>
        <taxon>Viridiplantae</taxon>
        <taxon>Streptophyta</taxon>
        <taxon>Embryophyta</taxon>
        <taxon>Tracheophyta</taxon>
        <taxon>Spermatophyta</taxon>
        <taxon>Magnoliopsida</taxon>
        <taxon>eudicotyledons</taxon>
        <taxon>Gunneridae</taxon>
        <taxon>Pentapetalae</taxon>
        <taxon>asterids</taxon>
        <taxon>campanulids</taxon>
        <taxon>Apiales</taxon>
        <taxon>Apiaceae</taxon>
        <taxon>Apioideae</taxon>
        <taxon>Scandiceae</taxon>
        <taxon>Daucinae</taxon>
        <taxon>Daucus</taxon>
        <taxon>Daucus sect. Daucus</taxon>
    </lineage>
</organism>
<protein>
    <submittedName>
        <fullName evidence="2">Uncharacterized protein</fullName>
    </submittedName>
</protein>
<dbReference type="Gramene" id="KZM86550">
    <property type="protein sequence ID" value="KZM86550"/>
    <property type="gene ID" value="DCAR_023684"/>
</dbReference>
<reference evidence="2" key="1">
    <citation type="journal article" date="2016" name="Nat. Genet.">
        <title>A high-quality carrot genome assembly provides new insights into carotenoid accumulation and asterid genome evolution.</title>
        <authorList>
            <person name="Iorizzo M."/>
            <person name="Ellison S."/>
            <person name="Senalik D."/>
            <person name="Zeng P."/>
            <person name="Satapoomin P."/>
            <person name="Huang J."/>
            <person name="Bowman M."/>
            <person name="Iovene M."/>
            <person name="Sanseverino W."/>
            <person name="Cavagnaro P."/>
            <person name="Yildiz M."/>
            <person name="Macko-Podgorni A."/>
            <person name="Moranska E."/>
            <person name="Grzebelus E."/>
            <person name="Grzebelus D."/>
            <person name="Ashrafi H."/>
            <person name="Zheng Z."/>
            <person name="Cheng S."/>
            <person name="Spooner D."/>
            <person name="Van Deynze A."/>
            <person name="Simon P."/>
        </authorList>
    </citation>
    <scope>NUCLEOTIDE SEQUENCE [LARGE SCALE GENOMIC DNA]</scope>
    <source>
        <tissue evidence="2">Leaf</tissue>
    </source>
</reference>
<gene>
    <name evidence="2" type="ORF">DCAR_023684</name>
</gene>
<dbReference type="EMBL" id="LNRQ01000007">
    <property type="protein sequence ID" value="KZM86550.1"/>
    <property type="molecule type" value="Genomic_DNA"/>
</dbReference>
<keyword evidence="1" id="KW-1133">Transmembrane helix</keyword>
<comment type="caution">
    <text evidence="2">The sequence shown here is derived from an EMBL/GenBank/DDBJ whole genome shotgun (WGS) entry which is preliminary data.</text>
</comment>
<evidence type="ECO:0000313" key="2">
    <source>
        <dbReference type="EMBL" id="KZM86550.1"/>
    </source>
</evidence>
<dbReference type="AlphaFoldDB" id="A0A161ZKK8"/>
<sequence length="64" mass="7014">MCTWCSYLHDSRMYKLGGAGPYGANWLWCCGFVIALSCSFLMSVVRAGPNESSFELGVIRAEGN</sequence>
<accession>A0A161ZKK8</accession>